<gene>
    <name evidence="2" type="ORF">J2S35_001030</name>
</gene>
<keyword evidence="1" id="KW-0732">Signal</keyword>
<accession>A0AAE4C866</accession>
<name>A0AAE4C866_9MICC</name>
<evidence type="ECO:0008006" key="4">
    <source>
        <dbReference type="Google" id="ProtNLM"/>
    </source>
</evidence>
<evidence type="ECO:0000256" key="1">
    <source>
        <dbReference type="SAM" id="SignalP"/>
    </source>
</evidence>
<proteinExistence type="predicted"/>
<evidence type="ECO:0000313" key="3">
    <source>
        <dbReference type="Proteomes" id="UP001247307"/>
    </source>
</evidence>
<dbReference type="AlphaFoldDB" id="A0AAE4C866"/>
<organism evidence="2 3">
    <name type="scientific">Falsarthrobacter nasiphocae</name>
    <dbReference type="NCBI Taxonomy" id="189863"/>
    <lineage>
        <taxon>Bacteria</taxon>
        <taxon>Bacillati</taxon>
        <taxon>Actinomycetota</taxon>
        <taxon>Actinomycetes</taxon>
        <taxon>Micrococcales</taxon>
        <taxon>Micrococcaceae</taxon>
        <taxon>Falsarthrobacter</taxon>
    </lineage>
</organism>
<dbReference type="RefSeq" id="WP_309850625.1">
    <property type="nucleotide sequence ID" value="NZ_BAAAIU010000005.1"/>
</dbReference>
<comment type="caution">
    <text evidence="2">The sequence shown here is derived from an EMBL/GenBank/DDBJ whole genome shotgun (WGS) entry which is preliminary data.</text>
</comment>
<dbReference type="Proteomes" id="UP001247307">
    <property type="component" value="Unassembled WGS sequence"/>
</dbReference>
<feature type="chain" id="PRO_5041905885" description="Secreted protein" evidence="1">
    <location>
        <begin position="24"/>
        <end position="145"/>
    </location>
</feature>
<dbReference type="PROSITE" id="PS51257">
    <property type="entry name" value="PROKAR_LIPOPROTEIN"/>
    <property type="match status" value="1"/>
</dbReference>
<protein>
    <recommendedName>
        <fullName evidence="4">Secreted protein</fullName>
    </recommendedName>
</protein>
<evidence type="ECO:0000313" key="2">
    <source>
        <dbReference type="EMBL" id="MDR6892090.1"/>
    </source>
</evidence>
<feature type="signal peptide" evidence="1">
    <location>
        <begin position="1"/>
        <end position="23"/>
    </location>
</feature>
<keyword evidence="3" id="KW-1185">Reference proteome</keyword>
<reference evidence="2" key="1">
    <citation type="submission" date="2023-07" db="EMBL/GenBank/DDBJ databases">
        <title>Sequencing the genomes of 1000 actinobacteria strains.</title>
        <authorList>
            <person name="Klenk H.-P."/>
        </authorList>
    </citation>
    <scope>NUCLEOTIDE SEQUENCE</scope>
    <source>
        <strain evidence="2">DSM 13988</strain>
    </source>
</reference>
<sequence>MRRGSLVGACLLSVMATAGCAFSSPGESSSASPQAFTANATAAPGSGNAMAGDADLVDATCERSPSGSWSFKAVLRNSTKHTSHYSLSVTVANKESGAVYGSVAQSFAVKPGKERRVSFSTVANSGVSEQSAVVCEHFTTVVRDT</sequence>
<dbReference type="EMBL" id="JAVDUI010000001">
    <property type="protein sequence ID" value="MDR6892090.1"/>
    <property type="molecule type" value="Genomic_DNA"/>
</dbReference>